<keyword evidence="1" id="KW-0812">Transmembrane</keyword>
<dbReference type="Proteomes" id="UP001319200">
    <property type="component" value="Unassembled WGS sequence"/>
</dbReference>
<evidence type="ECO:0000256" key="1">
    <source>
        <dbReference type="SAM" id="Phobius"/>
    </source>
</evidence>
<feature type="transmembrane region" description="Helical" evidence="1">
    <location>
        <begin position="7"/>
        <end position="27"/>
    </location>
</feature>
<accession>A0AAP2DT51</accession>
<gene>
    <name evidence="2" type="ORF">KK083_29395</name>
</gene>
<evidence type="ECO:0000313" key="3">
    <source>
        <dbReference type="Proteomes" id="UP001319200"/>
    </source>
</evidence>
<organism evidence="2 3">
    <name type="scientific">Chryseosolibacter histidini</name>
    <dbReference type="NCBI Taxonomy" id="2782349"/>
    <lineage>
        <taxon>Bacteria</taxon>
        <taxon>Pseudomonadati</taxon>
        <taxon>Bacteroidota</taxon>
        <taxon>Cytophagia</taxon>
        <taxon>Cytophagales</taxon>
        <taxon>Chryseotaleaceae</taxon>
        <taxon>Chryseosolibacter</taxon>
    </lineage>
</organism>
<evidence type="ECO:0000313" key="2">
    <source>
        <dbReference type="EMBL" id="MBT1701044.1"/>
    </source>
</evidence>
<protein>
    <submittedName>
        <fullName evidence="2">Uncharacterized protein</fullName>
    </submittedName>
</protein>
<keyword evidence="1" id="KW-0472">Membrane</keyword>
<comment type="caution">
    <text evidence="2">The sequence shown here is derived from an EMBL/GenBank/DDBJ whole genome shotgun (WGS) entry which is preliminary data.</text>
</comment>
<keyword evidence="3" id="KW-1185">Reference proteome</keyword>
<dbReference type="AlphaFoldDB" id="A0AAP2DT51"/>
<keyword evidence="1" id="KW-1133">Transmembrane helix</keyword>
<reference evidence="2 3" key="1">
    <citation type="submission" date="2021-05" db="EMBL/GenBank/DDBJ databases">
        <title>A Polyphasic approach of four new species of the genus Ohtaekwangia: Ohtaekwangia histidinii sp. nov., Ohtaekwangia cretensis sp. nov., Ohtaekwangia indiensis sp. nov., Ohtaekwangia reichenbachii sp. nov. from diverse environment.</title>
        <authorList>
            <person name="Octaviana S."/>
        </authorList>
    </citation>
    <scope>NUCLEOTIDE SEQUENCE [LARGE SCALE GENOMIC DNA]</scope>
    <source>
        <strain evidence="2 3">PWU4</strain>
    </source>
</reference>
<sequence length="354" mass="40476">MTSRQNGIVLSCLGFLGIASVFLLFLLSDNLNHRRNSFIRLFPPHPVDLPSKLDIKYNSFYIAGATSSHIYLGSQTAPFRLLKIDSSLGSALEVNIRPDEIKKLKWRNPRIAVDSPNFFIMDGVLPAIFKGNLTTWEPQRFQFDSAYFIESVPISNASFGLRSMSSRTNSYILGKEAFTPFSTTFNDALLQKQIDGIFCTDGMLHYNRALGYLTYVYYYRNQFICMDTNMNLIYRGNTIDTISRAKIKVAQVNSTLTLSAPPLIVNKESCVSGNWLFVNSNLLAENEDAELFKSASVIDVYDLRNNTYKFSFYLLNTDSKKIRTFRVYNNMLIALYDHFILKYELVPKYFISSE</sequence>
<dbReference type="EMBL" id="JAHESF010000055">
    <property type="protein sequence ID" value="MBT1701044.1"/>
    <property type="molecule type" value="Genomic_DNA"/>
</dbReference>
<dbReference type="RefSeq" id="WP_254169731.1">
    <property type="nucleotide sequence ID" value="NZ_JAHESF010000055.1"/>
</dbReference>
<proteinExistence type="predicted"/>
<name>A0AAP2DT51_9BACT</name>